<evidence type="ECO:0000313" key="1">
    <source>
        <dbReference type="EMBL" id="STR45633.1"/>
    </source>
</evidence>
<dbReference type="Proteomes" id="UP000295794">
    <property type="component" value="Unassembled WGS sequence"/>
</dbReference>
<reference evidence="1 3" key="1">
    <citation type="submission" date="2018-06" db="EMBL/GenBank/DDBJ databases">
        <authorList>
            <consortium name="Pathogen Informatics"/>
            <person name="Doyle S."/>
        </authorList>
    </citation>
    <scope>NUCLEOTIDE SEQUENCE [LARGE SCALE GENOMIC DNA]</scope>
    <source>
        <strain evidence="1 3">NCTC11159</strain>
    </source>
</reference>
<reference evidence="2 4" key="2">
    <citation type="submission" date="2019-03" db="EMBL/GenBank/DDBJ databases">
        <title>Genomic Encyclopedia of Type Strains, Phase IV (KMG-IV): sequencing the most valuable type-strain genomes for metagenomic binning, comparative biology and taxonomic classification.</title>
        <authorList>
            <person name="Goeker M."/>
        </authorList>
    </citation>
    <scope>NUCLEOTIDE SEQUENCE [LARGE SCALE GENOMIC DNA]</scope>
    <source>
        <strain evidence="2 4">DSM 3764</strain>
    </source>
</reference>
<proteinExistence type="predicted"/>
<gene>
    <name evidence="2" type="ORF">EV682_104307</name>
    <name evidence="1" type="ORF">NCTC11159_04213</name>
</gene>
<organism evidence="1 3">
    <name type="scientific">Iodobacter fluviatilis</name>
    <dbReference type="NCBI Taxonomy" id="537"/>
    <lineage>
        <taxon>Bacteria</taxon>
        <taxon>Pseudomonadati</taxon>
        <taxon>Pseudomonadota</taxon>
        <taxon>Betaproteobacteria</taxon>
        <taxon>Neisseriales</taxon>
        <taxon>Chitinibacteraceae</taxon>
        <taxon>Iodobacter</taxon>
    </lineage>
</organism>
<evidence type="ECO:0000313" key="3">
    <source>
        <dbReference type="Proteomes" id="UP000255108"/>
    </source>
</evidence>
<dbReference type="AlphaFoldDB" id="A0A377SXB3"/>
<sequence length="246" mass="27108">MSRVSESSPLFDKMDALLARHRGGAAAAEAIPVLLDEADDIPVLTEAVNEVAVFDDVLMFPPEEFFAAEEIVEDEEVQIFEPEPVAAPVVEFLDLPLLDLNALSQANPWGSGWEESPVDLPVAEEISEVEDLSCIQLVSVADEAEWEDEPLFAAIEPELAPAETEPEAPGLSEKVIAELSATVAAQLGVEIATEVEQLTRQHFASLMSTFYEDTLRRLMSDMTIEIEQKLLPRVEELVKEELRKHG</sequence>
<dbReference type="EMBL" id="UGHR01000004">
    <property type="protein sequence ID" value="STR45633.1"/>
    <property type="molecule type" value="Genomic_DNA"/>
</dbReference>
<protein>
    <submittedName>
        <fullName evidence="1">Uncharacterized protein</fullName>
    </submittedName>
</protein>
<name>A0A377SXB3_9NEIS</name>
<dbReference type="Proteomes" id="UP000255108">
    <property type="component" value="Unassembled WGS sequence"/>
</dbReference>
<evidence type="ECO:0000313" key="4">
    <source>
        <dbReference type="Proteomes" id="UP000295794"/>
    </source>
</evidence>
<keyword evidence="4" id="KW-1185">Reference proteome</keyword>
<evidence type="ECO:0000313" key="2">
    <source>
        <dbReference type="EMBL" id="TCU88133.1"/>
    </source>
</evidence>
<accession>A0A377SXB3</accession>
<dbReference type="EMBL" id="SMBT01000004">
    <property type="protein sequence ID" value="TCU88133.1"/>
    <property type="molecule type" value="Genomic_DNA"/>
</dbReference>